<dbReference type="Pfam" id="PF08445">
    <property type="entry name" value="FR47"/>
    <property type="match status" value="1"/>
</dbReference>
<proteinExistence type="predicted"/>
<evidence type="ECO:0000313" key="3">
    <source>
        <dbReference type="EMBL" id="SZX60779.1"/>
    </source>
</evidence>
<evidence type="ECO:0000256" key="1">
    <source>
        <dbReference type="SAM" id="MobiDB-lite"/>
    </source>
</evidence>
<reference evidence="3 4" key="1">
    <citation type="submission" date="2016-10" db="EMBL/GenBank/DDBJ databases">
        <authorList>
            <person name="Cai Z."/>
        </authorList>
    </citation>
    <scope>NUCLEOTIDE SEQUENCE [LARGE SCALE GENOMIC DNA]</scope>
</reference>
<dbReference type="AlphaFoldDB" id="A0A383V7R4"/>
<keyword evidence="4" id="KW-1185">Reference proteome</keyword>
<protein>
    <recommendedName>
        <fullName evidence="2">N-acetyltransferase domain-containing protein</fullName>
    </recommendedName>
</protein>
<evidence type="ECO:0000259" key="2">
    <source>
        <dbReference type="PROSITE" id="PS51186"/>
    </source>
</evidence>
<dbReference type="InterPro" id="IPR016181">
    <property type="entry name" value="Acyl_CoA_acyltransferase"/>
</dbReference>
<gene>
    <name evidence="3" type="ORF">BQ4739_LOCUS1302</name>
</gene>
<dbReference type="GO" id="GO:0016747">
    <property type="term" value="F:acyltransferase activity, transferring groups other than amino-acyl groups"/>
    <property type="evidence" value="ECO:0007669"/>
    <property type="project" value="InterPro"/>
</dbReference>
<name>A0A383V7R4_TETOB</name>
<dbReference type="Proteomes" id="UP000256970">
    <property type="component" value="Unassembled WGS sequence"/>
</dbReference>
<accession>A0A383V7R4</accession>
<evidence type="ECO:0000313" key="4">
    <source>
        <dbReference type="Proteomes" id="UP000256970"/>
    </source>
</evidence>
<dbReference type="Gene3D" id="3.40.630.30">
    <property type="match status" value="1"/>
</dbReference>
<organism evidence="3 4">
    <name type="scientific">Tetradesmus obliquus</name>
    <name type="common">Green alga</name>
    <name type="synonym">Acutodesmus obliquus</name>
    <dbReference type="NCBI Taxonomy" id="3088"/>
    <lineage>
        <taxon>Eukaryota</taxon>
        <taxon>Viridiplantae</taxon>
        <taxon>Chlorophyta</taxon>
        <taxon>core chlorophytes</taxon>
        <taxon>Chlorophyceae</taxon>
        <taxon>CS clade</taxon>
        <taxon>Sphaeropleales</taxon>
        <taxon>Scenedesmaceae</taxon>
        <taxon>Tetradesmus</taxon>
    </lineage>
</organism>
<feature type="domain" description="N-acetyltransferase" evidence="2">
    <location>
        <begin position="189"/>
        <end position="333"/>
    </location>
</feature>
<feature type="compositionally biased region" description="Gly residues" evidence="1">
    <location>
        <begin position="107"/>
        <end position="118"/>
    </location>
</feature>
<dbReference type="InterPro" id="IPR013653">
    <property type="entry name" value="GCN5-like_dom"/>
</dbReference>
<dbReference type="SUPFAM" id="SSF55729">
    <property type="entry name" value="Acyl-CoA N-acyltransferases (Nat)"/>
    <property type="match status" value="1"/>
</dbReference>
<dbReference type="EMBL" id="FNXT01000101">
    <property type="protein sequence ID" value="SZX60779.1"/>
    <property type="molecule type" value="Genomic_DNA"/>
</dbReference>
<dbReference type="PROSITE" id="PS51186">
    <property type="entry name" value="GNAT"/>
    <property type="match status" value="1"/>
</dbReference>
<feature type="compositionally biased region" description="Low complexity" evidence="1">
    <location>
        <begin position="161"/>
        <end position="180"/>
    </location>
</feature>
<dbReference type="InterPro" id="IPR000182">
    <property type="entry name" value="GNAT_dom"/>
</dbReference>
<sequence length="341" mass="35261">MGTCSCTECNRTAAVFIPDCGETGNLFGSQNRCYVSEGLCEHAAAAVSVELQGVQWSSMTAPAASAAALQQVNKQAGGLQPQLLQRMNLMVLKQQMRDDAAAAAAAAGGGGGGGGAADKGGVEAPAGLNAPSSTAAADPAPHATAATCSKEQQKEQQDYQCSSSAGGSSSSSSCPSSSPAAVPMIGSSMQLRALSADSSDDMQLLHSWFAEFLQEAMHSPATPSDSQVQVLLQPWMKQGQFHVLQAAGQPVCLLCHVPTTNSSSRIVLVYTPEQHRRRGHARVAVAQLCSQLSRRYSHICLMASQANATANRAYQDVGFFTVEEMCILKNAADGPAGAAPG</sequence>
<feature type="compositionally biased region" description="Low complexity" evidence="1">
    <location>
        <begin position="130"/>
        <end position="147"/>
    </location>
</feature>
<feature type="region of interest" description="Disordered" evidence="1">
    <location>
        <begin position="105"/>
        <end position="181"/>
    </location>
</feature>